<evidence type="ECO:0000256" key="1">
    <source>
        <dbReference type="ARBA" id="ARBA00010876"/>
    </source>
</evidence>
<dbReference type="RefSeq" id="WP_009839822.1">
    <property type="nucleotide sequence ID" value="NZ_CH959301.1"/>
</dbReference>
<dbReference type="Pfam" id="PF00849">
    <property type="entry name" value="PseudoU_synth_2"/>
    <property type="match status" value="1"/>
</dbReference>
<dbReference type="GO" id="GO:0140098">
    <property type="term" value="F:catalytic activity, acting on RNA"/>
    <property type="evidence" value="ECO:0007669"/>
    <property type="project" value="UniProtKB-ARBA"/>
</dbReference>
<keyword evidence="4" id="KW-1185">Reference proteome</keyword>
<accession>A4CCA3</accession>
<dbReference type="PANTHER" id="PTHR21600">
    <property type="entry name" value="MITOCHONDRIAL RNA PSEUDOURIDINE SYNTHASE"/>
    <property type="match status" value="1"/>
</dbReference>
<proteinExistence type="inferred from homology"/>
<gene>
    <name evidence="3" type="ORF">PTD2_19250</name>
</gene>
<comment type="caution">
    <text evidence="3">The sequence shown here is derived from an EMBL/GenBank/DDBJ whole genome shotgun (WGS) entry which is preliminary data.</text>
</comment>
<dbReference type="InterPro" id="IPR006145">
    <property type="entry name" value="PsdUridine_synth_RsuA/RluA"/>
</dbReference>
<organism evidence="3 4">
    <name type="scientific">Pseudoalteromonas tunicata D2</name>
    <dbReference type="NCBI Taxonomy" id="87626"/>
    <lineage>
        <taxon>Bacteria</taxon>
        <taxon>Pseudomonadati</taxon>
        <taxon>Pseudomonadota</taxon>
        <taxon>Gammaproteobacteria</taxon>
        <taxon>Alteromonadales</taxon>
        <taxon>Pseudoalteromonadaceae</taxon>
        <taxon>Pseudoalteromonas</taxon>
    </lineage>
</organism>
<evidence type="ECO:0000313" key="4">
    <source>
        <dbReference type="Proteomes" id="UP000006201"/>
    </source>
</evidence>
<dbReference type="GO" id="GO:0000455">
    <property type="term" value="P:enzyme-directed rRNA pseudouridine synthesis"/>
    <property type="evidence" value="ECO:0007669"/>
    <property type="project" value="TreeGrafter"/>
</dbReference>
<evidence type="ECO:0000259" key="2">
    <source>
        <dbReference type="Pfam" id="PF00849"/>
    </source>
</evidence>
<protein>
    <recommendedName>
        <fullName evidence="2">Pseudouridine synthase RsuA/RluA-like domain-containing protein</fullName>
    </recommendedName>
</protein>
<dbReference type="OrthoDB" id="9807829at2"/>
<feature type="domain" description="Pseudouridine synthase RsuA/RluA-like" evidence="2">
    <location>
        <begin position="10"/>
        <end position="151"/>
    </location>
</feature>
<dbReference type="InterPro" id="IPR006508">
    <property type="entry name" value="PsdUridine_synth_RluA-like"/>
</dbReference>
<dbReference type="InterPro" id="IPR020103">
    <property type="entry name" value="PsdUridine_synth_cat_dom_sf"/>
</dbReference>
<comment type="similarity">
    <text evidence="1">Belongs to the pseudouridine synthase RluA family.</text>
</comment>
<dbReference type="CDD" id="cd02869">
    <property type="entry name" value="PseudoU_synth_RluA_like"/>
    <property type="match status" value="1"/>
</dbReference>
<dbReference type="PROSITE" id="PS01129">
    <property type="entry name" value="PSI_RLU"/>
    <property type="match status" value="1"/>
</dbReference>
<dbReference type="SUPFAM" id="SSF55120">
    <property type="entry name" value="Pseudouridine synthase"/>
    <property type="match status" value="1"/>
</dbReference>
<reference evidence="3 4" key="1">
    <citation type="submission" date="2006-02" db="EMBL/GenBank/DDBJ databases">
        <authorList>
            <person name="Moran M.A."/>
            <person name="Kjelleberg S."/>
            <person name="Egan S."/>
            <person name="Saunders N."/>
            <person name="Thomas T."/>
            <person name="Ferriera S."/>
            <person name="Johnson J."/>
            <person name="Kravitz S."/>
            <person name="Halpern A."/>
            <person name="Remington K."/>
            <person name="Beeson K."/>
            <person name="Tran B."/>
            <person name="Rogers Y.-H."/>
            <person name="Friedman R."/>
            <person name="Venter J.C."/>
        </authorList>
    </citation>
    <scope>NUCLEOTIDE SEQUENCE [LARGE SCALE GENOMIC DNA]</scope>
    <source>
        <strain evidence="3 4">D2</strain>
    </source>
</reference>
<dbReference type="Proteomes" id="UP000006201">
    <property type="component" value="Unassembled WGS sequence"/>
</dbReference>
<dbReference type="NCBIfam" id="TIGR01621">
    <property type="entry name" value="RluA-like"/>
    <property type="match status" value="1"/>
</dbReference>
<dbReference type="eggNOG" id="COG0564">
    <property type="taxonomic scope" value="Bacteria"/>
</dbReference>
<dbReference type="Gene3D" id="3.30.2350.10">
    <property type="entry name" value="Pseudouridine synthase"/>
    <property type="match status" value="1"/>
</dbReference>
<name>A4CCA3_9GAMM</name>
<dbReference type="STRING" id="87626.PTD2_19250"/>
<dbReference type="GO" id="GO:0003723">
    <property type="term" value="F:RNA binding"/>
    <property type="evidence" value="ECO:0007669"/>
    <property type="project" value="InterPro"/>
</dbReference>
<dbReference type="PANTHER" id="PTHR21600:SF87">
    <property type="entry name" value="RNA PSEUDOURIDYLATE SYNTHASE DOMAIN-CONTAINING PROTEIN 1"/>
    <property type="match status" value="1"/>
</dbReference>
<dbReference type="EMBL" id="AAOH01000005">
    <property type="protein sequence ID" value="EAR27990.1"/>
    <property type="molecule type" value="Genomic_DNA"/>
</dbReference>
<dbReference type="AlphaFoldDB" id="A4CCA3"/>
<dbReference type="InterPro" id="IPR006224">
    <property type="entry name" value="PsdUridine_synth_RluA-like_CS"/>
</dbReference>
<evidence type="ECO:0000313" key="3">
    <source>
        <dbReference type="EMBL" id="EAR27990.1"/>
    </source>
</evidence>
<dbReference type="InterPro" id="IPR050188">
    <property type="entry name" value="RluA_PseudoU_synthase"/>
</dbReference>
<dbReference type="HOGENOM" id="CLU_016902_6_0_6"/>
<dbReference type="GO" id="GO:0009982">
    <property type="term" value="F:pseudouridine synthase activity"/>
    <property type="evidence" value="ECO:0007669"/>
    <property type="project" value="InterPro"/>
</dbReference>
<sequence length="219" mass="24931">MLEIVYRHTDFYIFNKPAGMSFHSETQAGFVVLAEQLCQEKLYSVHRLDKLTSGLLILARSSEAAARFTEMFSQKLINKVYLALSDQKPKKKQGWIKGDMVKARRGAYKLMTSLENPAITRFYSISVSPGLRGYLLKPFSGKTHQLRVALKSISAPILGDELYGGTKADRTYLHAMALWFDWHGTHIKVFLAPTFGEQYLTAQCQTVTAEWSQPWSLDW</sequence>